<sequence>MARRQPSVTFILGRSIFENISLTQEMIHSINKPARGGNVVLKLDMAKAYDSVGWNLLHHVLSAFGCFEHICHLQTMYFFAMILSGNEWNSKSKASVRAIARTLEIYETWFGQKVNKDKSSIIFSKHITAARKRSLLRITGFYEETLPFKYVGVPIICGRLKLVHLDEVVGKIQERIDGWKARLLSNGARLLLIKHVLGSIPIHLLSILQVPKSVIVSLNRCFGNFFWGMKEGKPKKHWRAWDGRCKPVQEGEAGIRNIAETQKELHMKFAWKILTENSQWSRFFKAKYVK</sequence>
<name>A0A2I4F5C5_JUGRE</name>
<dbReference type="AlphaFoldDB" id="A0A2I4F5C5"/>
<accession>A0A2I4F5C5</accession>
<evidence type="ECO:0000313" key="1">
    <source>
        <dbReference type="Proteomes" id="UP000235220"/>
    </source>
</evidence>
<dbReference type="Gramene" id="Jr16_20930_p1">
    <property type="protein sequence ID" value="cds.Jr16_20930_p1"/>
    <property type="gene ID" value="Jr16_20930"/>
</dbReference>
<keyword evidence="1" id="KW-1185">Reference proteome</keyword>
<dbReference type="PANTHER" id="PTHR33116:SF80">
    <property type="entry name" value="REVERSE TRANSCRIPTASE ZINC-BINDING DOMAIN-CONTAINING PROTEIN"/>
    <property type="match status" value="1"/>
</dbReference>
<reference evidence="2" key="1">
    <citation type="submission" date="2025-08" db="UniProtKB">
        <authorList>
            <consortium name="RefSeq"/>
        </authorList>
    </citation>
    <scope>IDENTIFICATION</scope>
    <source>
        <tissue evidence="2">Leaves</tissue>
    </source>
</reference>
<organism evidence="1 2">
    <name type="scientific">Juglans regia</name>
    <name type="common">English walnut</name>
    <dbReference type="NCBI Taxonomy" id="51240"/>
    <lineage>
        <taxon>Eukaryota</taxon>
        <taxon>Viridiplantae</taxon>
        <taxon>Streptophyta</taxon>
        <taxon>Embryophyta</taxon>
        <taxon>Tracheophyta</taxon>
        <taxon>Spermatophyta</taxon>
        <taxon>Magnoliopsida</taxon>
        <taxon>eudicotyledons</taxon>
        <taxon>Gunneridae</taxon>
        <taxon>Pentapetalae</taxon>
        <taxon>rosids</taxon>
        <taxon>fabids</taxon>
        <taxon>Fagales</taxon>
        <taxon>Juglandaceae</taxon>
        <taxon>Juglans</taxon>
    </lineage>
</organism>
<dbReference type="KEGG" id="jre:108995691"/>
<evidence type="ECO:0000313" key="2">
    <source>
        <dbReference type="RefSeq" id="XP_018826851.2"/>
    </source>
</evidence>
<dbReference type="GeneID" id="108995691"/>
<dbReference type="Proteomes" id="UP000235220">
    <property type="component" value="Chromosome 16"/>
</dbReference>
<proteinExistence type="predicted"/>
<dbReference type="OrthoDB" id="1744944at2759"/>
<gene>
    <name evidence="2" type="primary">LOC108995691</name>
</gene>
<dbReference type="STRING" id="51240.A0A2I4F5C5"/>
<dbReference type="PANTHER" id="PTHR33116">
    <property type="entry name" value="REVERSE TRANSCRIPTASE ZINC-BINDING DOMAIN-CONTAINING PROTEIN-RELATED-RELATED"/>
    <property type="match status" value="1"/>
</dbReference>
<protein>
    <submittedName>
        <fullName evidence="2">Uncharacterized protein LOC108995691</fullName>
    </submittedName>
</protein>
<dbReference type="RefSeq" id="XP_018826851.2">
    <property type="nucleotide sequence ID" value="XM_018971306.2"/>
</dbReference>